<reference evidence="1 2" key="1">
    <citation type="submission" date="2015-06" db="EMBL/GenBank/DDBJ databases">
        <title>Genome sequencing project of Bacillus galactosidilyticus PL133.</title>
        <authorList>
            <person name="Gaiero J."/>
            <person name="Nicol R."/>
            <person name="Habash M."/>
        </authorList>
    </citation>
    <scope>NUCLEOTIDE SEQUENCE [LARGE SCALE GENOMIC DNA]</scope>
    <source>
        <strain evidence="1 2">PL133</strain>
    </source>
</reference>
<protein>
    <submittedName>
        <fullName evidence="1">Uncharacterized protein</fullName>
    </submittedName>
</protein>
<organism evidence="1 2">
    <name type="scientific">Lederbergia galactosidilytica</name>
    <dbReference type="NCBI Taxonomy" id="217031"/>
    <lineage>
        <taxon>Bacteria</taxon>
        <taxon>Bacillati</taxon>
        <taxon>Bacillota</taxon>
        <taxon>Bacilli</taxon>
        <taxon>Bacillales</taxon>
        <taxon>Bacillaceae</taxon>
        <taxon>Lederbergia</taxon>
    </lineage>
</organism>
<evidence type="ECO:0000313" key="2">
    <source>
        <dbReference type="Proteomes" id="UP000053881"/>
    </source>
</evidence>
<dbReference type="PATRIC" id="fig|217031.4.peg.986"/>
<sequence>MERKGEISEMIITQNEVVSTFQANPGKQVAYKTFHNGNLKVLYVSLFSKLRQWEKGFYPL</sequence>
<accession>A0A0Q9YAF3</accession>
<proteinExistence type="predicted"/>
<name>A0A0Q9YAF3_9BACI</name>
<evidence type="ECO:0000313" key="1">
    <source>
        <dbReference type="EMBL" id="KRG16857.1"/>
    </source>
</evidence>
<dbReference type="AlphaFoldDB" id="A0A0Q9YAF3"/>
<gene>
    <name evidence="1" type="ORF">ACA29_02970</name>
</gene>
<dbReference type="Proteomes" id="UP000053881">
    <property type="component" value="Unassembled WGS sequence"/>
</dbReference>
<comment type="caution">
    <text evidence="1">The sequence shown here is derived from an EMBL/GenBank/DDBJ whole genome shotgun (WGS) entry which is preliminary data.</text>
</comment>
<dbReference type="EMBL" id="LGPB01000026">
    <property type="protein sequence ID" value="KRG16857.1"/>
    <property type="molecule type" value="Genomic_DNA"/>
</dbReference>